<dbReference type="InterPro" id="IPR006652">
    <property type="entry name" value="Kelch_1"/>
</dbReference>
<dbReference type="PIRSF" id="PIRSF037037">
    <property type="entry name" value="Kelch-like_protein_gigaxonin"/>
    <property type="match status" value="1"/>
</dbReference>
<accession>A0A7M5V5K3</accession>
<dbReference type="Gene3D" id="2.120.10.80">
    <property type="entry name" value="Kelch-type beta propeller"/>
    <property type="match status" value="2"/>
</dbReference>
<dbReference type="PANTHER" id="PTHR24412">
    <property type="entry name" value="KELCH PROTEIN"/>
    <property type="match status" value="1"/>
</dbReference>
<dbReference type="Gene3D" id="1.25.40.420">
    <property type="match status" value="1"/>
</dbReference>
<keyword evidence="2" id="KW-0880">Kelch repeat</keyword>
<dbReference type="GeneID" id="136811244"/>
<dbReference type="InterPro" id="IPR000210">
    <property type="entry name" value="BTB/POZ_dom"/>
</dbReference>
<evidence type="ECO:0000259" key="5">
    <source>
        <dbReference type="PROSITE" id="PS50097"/>
    </source>
</evidence>
<dbReference type="SUPFAM" id="SSF50965">
    <property type="entry name" value="Galactose oxidase, central domain"/>
    <property type="match status" value="1"/>
</dbReference>
<dbReference type="SMART" id="SM00225">
    <property type="entry name" value="BTB"/>
    <property type="match status" value="1"/>
</dbReference>
<dbReference type="Proteomes" id="UP000594262">
    <property type="component" value="Unplaced"/>
</dbReference>
<keyword evidence="7" id="KW-1185">Reference proteome</keyword>
<name>A0A7M5V5K3_9CNID</name>
<evidence type="ECO:0000313" key="6">
    <source>
        <dbReference type="EnsemblMetazoa" id="CLYHEMP007939.1"/>
    </source>
</evidence>
<dbReference type="Pfam" id="PF01344">
    <property type="entry name" value="Kelch_1"/>
    <property type="match status" value="1"/>
</dbReference>
<organism evidence="6 7">
    <name type="scientific">Clytia hemisphaerica</name>
    <dbReference type="NCBI Taxonomy" id="252671"/>
    <lineage>
        <taxon>Eukaryota</taxon>
        <taxon>Metazoa</taxon>
        <taxon>Cnidaria</taxon>
        <taxon>Hydrozoa</taxon>
        <taxon>Hydroidolina</taxon>
        <taxon>Leptothecata</taxon>
        <taxon>Obeliida</taxon>
        <taxon>Clytiidae</taxon>
        <taxon>Clytia</taxon>
    </lineage>
</organism>
<dbReference type="SUPFAM" id="SSF54695">
    <property type="entry name" value="POZ domain"/>
    <property type="match status" value="1"/>
</dbReference>
<dbReference type="RefSeq" id="XP_066923957.1">
    <property type="nucleotide sequence ID" value="XM_067067856.1"/>
</dbReference>
<evidence type="ECO:0000256" key="1">
    <source>
        <dbReference type="ARBA" id="ARBA00004906"/>
    </source>
</evidence>
<evidence type="ECO:0000313" key="7">
    <source>
        <dbReference type="Proteomes" id="UP000594262"/>
    </source>
</evidence>
<dbReference type="OrthoDB" id="45365at2759"/>
<dbReference type="Pfam" id="PF07707">
    <property type="entry name" value="BACK"/>
    <property type="match status" value="1"/>
</dbReference>
<dbReference type="SMART" id="SM00612">
    <property type="entry name" value="Kelch"/>
    <property type="match status" value="5"/>
</dbReference>
<comment type="pathway">
    <text evidence="1">Protein modification; protein ubiquitination.</text>
</comment>
<dbReference type="InterPro" id="IPR011333">
    <property type="entry name" value="SKP1/BTB/POZ_sf"/>
</dbReference>
<feature type="domain" description="BTB" evidence="5">
    <location>
        <begin position="32"/>
        <end position="100"/>
    </location>
</feature>
<dbReference type="SMART" id="SM00875">
    <property type="entry name" value="BACK"/>
    <property type="match status" value="1"/>
</dbReference>
<dbReference type="InterPro" id="IPR015915">
    <property type="entry name" value="Kelch-typ_b-propeller"/>
</dbReference>
<sequence>MEKFESIIISDDNLLTNAFKTLNVFRENGELCDVVLKTDDGIAIPAHKVVLSASSPYFRAMFTLNFVESSSSFIDMKYVPGTALRDMVNYFYTGQLCVNHLNVIGLIELCHVLQVDGLIEKCEVFLRRNLSTRNSLGLQAFARHYSLAGLKDHAMRFSCWNFSHIKEEEEFFLMPQKELKQLIAHDTLKAQSEESILEAAIKWLVYDFDNREKQFEELLAHIRFPLMSQKYLLESELVKYIREKFPTSSNLITKAIDYHSQNPGLDNIFELKNFSPRLASEDIFVIGGWSNGQKLSTVQCFNVDTLKWTSVNNMTIAHVAKEHYFRVIVSQDELYTVGYNKVMKYDPVESAWYKFADGPEVQCKWAGVCEYDNGFYVIGGSTNKTSKRFNIQKATWEDLPVGHHARYYPGIAVMNENLYVIGGLDNKWRPLKVCEMYDPRQRKWIEIAKLRSPRWNLGVATLRNRLYAIGGNHNLEQFANTVEVYDPKEDSWERSVASMNCGRRCLGVAVVNDLIYVVGGRVTNTIECYDEDKDEWKIVGSVNSCCNFGCVALRLI</sequence>
<evidence type="ECO:0000256" key="2">
    <source>
        <dbReference type="ARBA" id="ARBA00022441"/>
    </source>
</evidence>
<keyword evidence="4" id="KW-0833">Ubl conjugation pathway</keyword>
<evidence type="ECO:0000256" key="3">
    <source>
        <dbReference type="ARBA" id="ARBA00022737"/>
    </source>
</evidence>
<dbReference type="PROSITE" id="PS50097">
    <property type="entry name" value="BTB"/>
    <property type="match status" value="1"/>
</dbReference>
<dbReference type="PANTHER" id="PTHR24412:SF451">
    <property type="entry name" value="KELCH-LIKE PROTEIN 20"/>
    <property type="match status" value="1"/>
</dbReference>
<dbReference type="InterPro" id="IPR011705">
    <property type="entry name" value="BACK"/>
</dbReference>
<evidence type="ECO:0000256" key="4">
    <source>
        <dbReference type="ARBA" id="ARBA00022786"/>
    </source>
</evidence>
<dbReference type="FunFam" id="1.25.40.420:FF:000001">
    <property type="entry name" value="Kelch-like family member 12"/>
    <property type="match status" value="1"/>
</dbReference>
<proteinExistence type="predicted"/>
<dbReference type="EnsemblMetazoa" id="CLYHEMT007939.1">
    <property type="protein sequence ID" value="CLYHEMP007939.1"/>
    <property type="gene ID" value="CLYHEMG007939"/>
</dbReference>
<dbReference type="Pfam" id="PF24681">
    <property type="entry name" value="Kelch_KLHDC2_KLHL20_DRC7"/>
    <property type="match status" value="1"/>
</dbReference>
<keyword evidence="3" id="KW-0677">Repeat</keyword>
<dbReference type="SUPFAM" id="SSF117281">
    <property type="entry name" value="Kelch motif"/>
    <property type="match status" value="1"/>
</dbReference>
<dbReference type="AlphaFoldDB" id="A0A7M5V5K3"/>
<dbReference type="InterPro" id="IPR017096">
    <property type="entry name" value="BTB-kelch_protein"/>
</dbReference>
<dbReference type="Pfam" id="PF00651">
    <property type="entry name" value="BTB"/>
    <property type="match status" value="1"/>
</dbReference>
<reference evidence="6" key="1">
    <citation type="submission" date="2021-01" db="UniProtKB">
        <authorList>
            <consortium name="EnsemblMetazoa"/>
        </authorList>
    </citation>
    <scope>IDENTIFICATION</scope>
</reference>
<protein>
    <recommendedName>
        <fullName evidence="5">BTB domain-containing protein</fullName>
    </recommendedName>
</protein>
<dbReference type="Gene3D" id="3.30.710.10">
    <property type="entry name" value="Potassium Channel Kv1.1, Chain A"/>
    <property type="match status" value="1"/>
</dbReference>
<dbReference type="InterPro" id="IPR011043">
    <property type="entry name" value="Gal_Oxase/kelch_b-propeller"/>
</dbReference>